<reference evidence="3" key="1">
    <citation type="submission" date="2016-11" db="UniProtKB">
        <authorList>
            <consortium name="WormBaseParasite"/>
        </authorList>
    </citation>
    <scope>IDENTIFICATION</scope>
</reference>
<keyword evidence="1" id="KW-0812">Transmembrane</keyword>
<keyword evidence="2" id="KW-1185">Reference proteome</keyword>
<dbReference type="AlphaFoldDB" id="A0A1I7WHT9"/>
<accession>A0A1I7WHT9</accession>
<dbReference type="WBParaSite" id="Hba_04553">
    <property type="protein sequence ID" value="Hba_04553"/>
    <property type="gene ID" value="Hba_04553"/>
</dbReference>
<name>A0A1I7WHT9_HETBA</name>
<sequence>MTISFPLFQHIEIKYIWRAYVSNILFNSFRTCIVFILILCIKMNNYILINYDEETFVALQILHYLQIVFKLSIEKVLKLTCLVGIKRIKFIYTTIACKDMGILRLENFFQI</sequence>
<evidence type="ECO:0000313" key="2">
    <source>
        <dbReference type="Proteomes" id="UP000095283"/>
    </source>
</evidence>
<evidence type="ECO:0000313" key="3">
    <source>
        <dbReference type="WBParaSite" id="Hba_04553"/>
    </source>
</evidence>
<evidence type="ECO:0000256" key="1">
    <source>
        <dbReference type="SAM" id="Phobius"/>
    </source>
</evidence>
<dbReference type="Proteomes" id="UP000095283">
    <property type="component" value="Unplaced"/>
</dbReference>
<feature type="transmembrane region" description="Helical" evidence="1">
    <location>
        <begin position="20"/>
        <end position="41"/>
    </location>
</feature>
<protein>
    <submittedName>
        <fullName evidence="3">Uncharacterized protein</fullName>
    </submittedName>
</protein>
<proteinExistence type="predicted"/>
<keyword evidence="1" id="KW-0472">Membrane</keyword>
<keyword evidence="1" id="KW-1133">Transmembrane helix</keyword>
<organism evidence="2 3">
    <name type="scientific">Heterorhabditis bacteriophora</name>
    <name type="common">Entomopathogenic nematode worm</name>
    <dbReference type="NCBI Taxonomy" id="37862"/>
    <lineage>
        <taxon>Eukaryota</taxon>
        <taxon>Metazoa</taxon>
        <taxon>Ecdysozoa</taxon>
        <taxon>Nematoda</taxon>
        <taxon>Chromadorea</taxon>
        <taxon>Rhabditida</taxon>
        <taxon>Rhabditina</taxon>
        <taxon>Rhabditomorpha</taxon>
        <taxon>Strongyloidea</taxon>
        <taxon>Heterorhabditidae</taxon>
        <taxon>Heterorhabditis</taxon>
    </lineage>
</organism>